<keyword evidence="1" id="KW-0472">Membrane</keyword>
<feature type="transmembrane region" description="Helical" evidence="1">
    <location>
        <begin position="12"/>
        <end position="32"/>
    </location>
</feature>
<dbReference type="EMBL" id="CATOUU010001180">
    <property type="protein sequence ID" value="CAI9977841.1"/>
    <property type="molecule type" value="Genomic_DNA"/>
</dbReference>
<dbReference type="EMBL" id="CAXDID020000126">
    <property type="protein sequence ID" value="CAL6033774.1"/>
    <property type="molecule type" value="Genomic_DNA"/>
</dbReference>
<comment type="caution">
    <text evidence="2">The sequence shown here is derived from an EMBL/GenBank/DDBJ whole genome shotgun (WGS) entry which is preliminary data.</text>
</comment>
<proteinExistence type="predicted"/>
<evidence type="ECO:0000256" key="1">
    <source>
        <dbReference type="SAM" id="Phobius"/>
    </source>
</evidence>
<evidence type="ECO:0000313" key="3">
    <source>
        <dbReference type="EMBL" id="CAL6033774.1"/>
    </source>
</evidence>
<keyword evidence="4" id="KW-1185">Reference proteome</keyword>
<reference evidence="2" key="1">
    <citation type="submission" date="2023-06" db="EMBL/GenBank/DDBJ databases">
        <authorList>
            <person name="Kurt Z."/>
        </authorList>
    </citation>
    <scope>NUCLEOTIDE SEQUENCE</scope>
</reference>
<reference evidence="3 4" key="2">
    <citation type="submission" date="2024-07" db="EMBL/GenBank/DDBJ databases">
        <authorList>
            <person name="Akdeniz Z."/>
        </authorList>
    </citation>
    <scope>NUCLEOTIDE SEQUENCE [LARGE SCALE GENOMIC DNA]</scope>
</reference>
<evidence type="ECO:0000313" key="2">
    <source>
        <dbReference type="EMBL" id="CAI9977841.1"/>
    </source>
</evidence>
<protein>
    <submittedName>
        <fullName evidence="3">Hypothetical_protein</fullName>
    </submittedName>
</protein>
<gene>
    <name evidence="3" type="ORF">HINF_LOCUS35131</name>
    <name evidence="2" type="ORF">HINF_LOCUS65486</name>
</gene>
<dbReference type="AlphaFoldDB" id="A0AA86RNK7"/>
<keyword evidence="1" id="KW-0812">Transmembrane</keyword>
<keyword evidence="1" id="KW-1133">Transmembrane helix</keyword>
<name>A0AA86RNK7_9EUKA</name>
<evidence type="ECO:0000313" key="4">
    <source>
        <dbReference type="Proteomes" id="UP001642409"/>
    </source>
</evidence>
<accession>A0AA86RNK7</accession>
<organism evidence="2">
    <name type="scientific">Hexamita inflata</name>
    <dbReference type="NCBI Taxonomy" id="28002"/>
    <lineage>
        <taxon>Eukaryota</taxon>
        <taxon>Metamonada</taxon>
        <taxon>Diplomonadida</taxon>
        <taxon>Hexamitidae</taxon>
        <taxon>Hexamitinae</taxon>
        <taxon>Hexamita</taxon>
    </lineage>
</organism>
<sequence length="184" mass="20587">MQITNTSDSAIYCSFYAKIIIILNFHLLQLIIPCNQYILTRDSCWIKQLYQFGYTRSNARQSYVICVCYCKQITAVSMCALSSIEIFQCTRSSKPSQLVALPPNNSLEHSAGATLLYQSTPAAAFSFFNCSCTNNTEPQITFISKLPSAYFYGQLAIASTLFRNPDAVSTAVILTWLHELIKAD</sequence>
<dbReference type="Proteomes" id="UP001642409">
    <property type="component" value="Unassembled WGS sequence"/>
</dbReference>